<name>A0ABV8SGM8_9BACL</name>
<sequence length="175" mass="20209">MEDQKVTYSEVHAKQLSFKTSEEMIEFSELIVLGRAMASENFVNYDKDGFTDDAYTITQFKIDSILEEDKKTNLKAGDIIKVAEPTYIVDKGISPGKIHFSINNYQNMNDTDKYLLLLVPDVKYQDLYVILGVNEGKHNIERIEADKEKEGVPQEDKNKKFKEELMSRFNIKPPM</sequence>
<evidence type="ECO:0000313" key="2">
    <source>
        <dbReference type="Proteomes" id="UP001595755"/>
    </source>
</evidence>
<evidence type="ECO:0000313" key="1">
    <source>
        <dbReference type="EMBL" id="MFC4306739.1"/>
    </source>
</evidence>
<protein>
    <submittedName>
        <fullName evidence="1">Uncharacterized protein</fullName>
    </submittedName>
</protein>
<organism evidence="1 2">
    <name type="scientific">Cohnella boryungensis</name>
    <dbReference type="NCBI Taxonomy" id="768479"/>
    <lineage>
        <taxon>Bacteria</taxon>
        <taxon>Bacillati</taxon>
        <taxon>Bacillota</taxon>
        <taxon>Bacilli</taxon>
        <taxon>Bacillales</taxon>
        <taxon>Paenibacillaceae</taxon>
        <taxon>Cohnella</taxon>
    </lineage>
</organism>
<gene>
    <name evidence="1" type="ORF">ACFO1S_25290</name>
</gene>
<accession>A0ABV8SGM8</accession>
<keyword evidence="2" id="KW-1185">Reference proteome</keyword>
<dbReference type="EMBL" id="JBHSED010000065">
    <property type="protein sequence ID" value="MFC4306739.1"/>
    <property type="molecule type" value="Genomic_DNA"/>
</dbReference>
<reference evidence="2" key="1">
    <citation type="journal article" date="2019" name="Int. J. Syst. Evol. Microbiol.">
        <title>The Global Catalogue of Microorganisms (GCM) 10K type strain sequencing project: providing services to taxonomists for standard genome sequencing and annotation.</title>
        <authorList>
            <consortium name="The Broad Institute Genomics Platform"/>
            <consortium name="The Broad Institute Genome Sequencing Center for Infectious Disease"/>
            <person name="Wu L."/>
            <person name="Ma J."/>
        </authorList>
    </citation>
    <scope>NUCLEOTIDE SEQUENCE [LARGE SCALE GENOMIC DNA]</scope>
    <source>
        <strain evidence="2">CGMCC 4.1641</strain>
    </source>
</reference>
<dbReference type="Proteomes" id="UP001595755">
    <property type="component" value="Unassembled WGS sequence"/>
</dbReference>
<proteinExistence type="predicted"/>
<comment type="caution">
    <text evidence="1">The sequence shown here is derived from an EMBL/GenBank/DDBJ whole genome shotgun (WGS) entry which is preliminary data.</text>
</comment>